<keyword evidence="2" id="KW-1185">Reference proteome</keyword>
<dbReference type="AlphaFoldDB" id="A0A1H1JNY4"/>
<proteinExistence type="predicted"/>
<gene>
    <name evidence="1" type="ORF">SAMN05443245_6999</name>
</gene>
<protein>
    <submittedName>
        <fullName evidence="1">Uncharacterized protein</fullName>
    </submittedName>
</protein>
<evidence type="ECO:0000313" key="2">
    <source>
        <dbReference type="Proteomes" id="UP000183487"/>
    </source>
</evidence>
<organism evidence="1 2">
    <name type="scientific">Paraburkholderia fungorum</name>
    <dbReference type="NCBI Taxonomy" id="134537"/>
    <lineage>
        <taxon>Bacteria</taxon>
        <taxon>Pseudomonadati</taxon>
        <taxon>Pseudomonadota</taxon>
        <taxon>Betaproteobacteria</taxon>
        <taxon>Burkholderiales</taxon>
        <taxon>Burkholderiaceae</taxon>
        <taxon>Paraburkholderia</taxon>
    </lineage>
</organism>
<dbReference type="Proteomes" id="UP000183487">
    <property type="component" value="Unassembled WGS sequence"/>
</dbReference>
<accession>A0A1H1JNY4</accession>
<sequence>MLLDSKPMVRLVREPLRSNLNRSVPSFEADGLLEEKREIGSLVVVPDT</sequence>
<dbReference type="EMBL" id="FNKP01000003">
    <property type="protein sequence ID" value="SDR51703.1"/>
    <property type="molecule type" value="Genomic_DNA"/>
</dbReference>
<evidence type="ECO:0000313" key="1">
    <source>
        <dbReference type="EMBL" id="SDR51703.1"/>
    </source>
</evidence>
<name>A0A1H1JNY4_9BURK</name>
<reference evidence="2" key="1">
    <citation type="submission" date="2016-10" db="EMBL/GenBank/DDBJ databases">
        <authorList>
            <person name="Varghese N."/>
        </authorList>
    </citation>
    <scope>NUCLEOTIDE SEQUENCE [LARGE SCALE GENOMIC DNA]</scope>
    <source>
        <strain evidence="2">GAS106B</strain>
    </source>
</reference>